<name>A0A251V9I3_HELAN</name>
<evidence type="ECO:0000313" key="1">
    <source>
        <dbReference type="EMBL" id="OTG31929.1"/>
    </source>
</evidence>
<accession>A0A251V9I3</accession>
<protein>
    <submittedName>
        <fullName evidence="1">Uncharacterized protein</fullName>
    </submittedName>
</protein>
<proteinExistence type="predicted"/>
<dbReference type="InParanoid" id="A0A251V9I3"/>
<gene>
    <name evidence="1" type="ORF">HannXRQ_Chr03g0081071</name>
</gene>
<sequence>MFMWSSGYNAECKNSTTSTRERIKRASEQGRMHLVSRGSLRYRLVGKFLTFLV</sequence>
<dbReference type="EMBL" id="CM007892">
    <property type="protein sequence ID" value="OTG31929.1"/>
    <property type="molecule type" value="Genomic_DNA"/>
</dbReference>
<keyword evidence="2" id="KW-1185">Reference proteome</keyword>
<reference evidence="2" key="1">
    <citation type="journal article" date="2017" name="Nature">
        <title>The sunflower genome provides insights into oil metabolism, flowering and Asterid evolution.</title>
        <authorList>
            <person name="Badouin H."/>
            <person name="Gouzy J."/>
            <person name="Grassa C.J."/>
            <person name="Murat F."/>
            <person name="Staton S.E."/>
            <person name="Cottret L."/>
            <person name="Lelandais-Briere C."/>
            <person name="Owens G.L."/>
            <person name="Carrere S."/>
            <person name="Mayjonade B."/>
            <person name="Legrand L."/>
            <person name="Gill N."/>
            <person name="Kane N.C."/>
            <person name="Bowers J.E."/>
            <person name="Hubner S."/>
            <person name="Bellec A."/>
            <person name="Berard A."/>
            <person name="Berges H."/>
            <person name="Blanchet N."/>
            <person name="Boniface M.C."/>
            <person name="Brunel D."/>
            <person name="Catrice O."/>
            <person name="Chaidir N."/>
            <person name="Claudel C."/>
            <person name="Donnadieu C."/>
            <person name="Faraut T."/>
            <person name="Fievet G."/>
            <person name="Helmstetter N."/>
            <person name="King M."/>
            <person name="Knapp S.J."/>
            <person name="Lai Z."/>
            <person name="Le Paslier M.C."/>
            <person name="Lippi Y."/>
            <person name="Lorenzon L."/>
            <person name="Mandel J.R."/>
            <person name="Marage G."/>
            <person name="Marchand G."/>
            <person name="Marquand E."/>
            <person name="Bret-Mestries E."/>
            <person name="Morien E."/>
            <person name="Nambeesan S."/>
            <person name="Nguyen T."/>
            <person name="Pegot-Espagnet P."/>
            <person name="Pouilly N."/>
            <person name="Raftis F."/>
            <person name="Sallet E."/>
            <person name="Schiex T."/>
            <person name="Thomas J."/>
            <person name="Vandecasteele C."/>
            <person name="Vares D."/>
            <person name="Vear F."/>
            <person name="Vautrin S."/>
            <person name="Crespi M."/>
            <person name="Mangin B."/>
            <person name="Burke J.M."/>
            <person name="Salse J."/>
            <person name="Munos S."/>
            <person name="Vincourt P."/>
            <person name="Rieseberg L.H."/>
            <person name="Langlade N.B."/>
        </authorList>
    </citation>
    <scope>NUCLEOTIDE SEQUENCE [LARGE SCALE GENOMIC DNA]</scope>
    <source>
        <strain evidence="2">cv. SF193</strain>
    </source>
</reference>
<dbReference type="AlphaFoldDB" id="A0A251V9I3"/>
<organism evidence="1 2">
    <name type="scientific">Helianthus annuus</name>
    <name type="common">Common sunflower</name>
    <dbReference type="NCBI Taxonomy" id="4232"/>
    <lineage>
        <taxon>Eukaryota</taxon>
        <taxon>Viridiplantae</taxon>
        <taxon>Streptophyta</taxon>
        <taxon>Embryophyta</taxon>
        <taxon>Tracheophyta</taxon>
        <taxon>Spermatophyta</taxon>
        <taxon>Magnoliopsida</taxon>
        <taxon>eudicotyledons</taxon>
        <taxon>Gunneridae</taxon>
        <taxon>Pentapetalae</taxon>
        <taxon>asterids</taxon>
        <taxon>campanulids</taxon>
        <taxon>Asterales</taxon>
        <taxon>Asteraceae</taxon>
        <taxon>Asteroideae</taxon>
        <taxon>Heliantheae alliance</taxon>
        <taxon>Heliantheae</taxon>
        <taxon>Helianthus</taxon>
    </lineage>
</organism>
<evidence type="ECO:0000313" key="2">
    <source>
        <dbReference type="Proteomes" id="UP000215914"/>
    </source>
</evidence>
<dbReference type="Proteomes" id="UP000215914">
    <property type="component" value="Chromosome 3"/>
</dbReference>